<dbReference type="Proteomes" id="UP000636800">
    <property type="component" value="Chromosome 5"/>
</dbReference>
<organism evidence="2 3">
    <name type="scientific">Vanilla planifolia</name>
    <name type="common">Vanilla</name>
    <dbReference type="NCBI Taxonomy" id="51239"/>
    <lineage>
        <taxon>Eukaryota</taxon>
        <taxon>Viridiplantae</taxon>
        <taxon>Streptophyta</taxon>
        <taxon>Embryophyta</taxon>
        <taxon>Tracheophyta</taxon>
        <taxon>Spermatophyta</taxon>
        <taxon>Magnoliopsida</taxon>
        <taxon>Liliopsida</taxon>
        <taxon>Asparagales</taxon>
        <taxon>Orchidaceae</taxon>
        <taxon>Vanilloideae</taxon>
        <taxon>Vanilleae</taxon>
        <taxon>Vanilla</taxon>
    </lineage>
</organism>
<evidence type="ECO:0000313" key="2">
    <source>
        <dbReference type="EMBL" id="KAG0480760.1"/>
    </source>
</evidence>
<name>A0A835V1Z4_VANPL</name>
<dbReference type="PANTHER" id="PTHR34938">
    <property type="entry name" value="PROTEIN FERTILITY RESTORER RF2, MITOCHONDRIAL"/>
    <property type="match status" value="1"/>
</dbReference>
<accession>A0A835V1Z4</accession>
<keyword evidence="3" id="KW-1185">Reference proteome</keyword>
<protein>
    <submittedName>
        <fullName evidence="2">Uncharacterized protein</fullName>
    </submittedName>
</protein>
<evidence type="ECO:0000313" key="3">
    <source>
        <dbReference type="Proteomes" id="UP000636800"/>
    </source>
</evidence>
<sequence>MKLLSSILHDPVPFLPPFGASPRGLLGKTRFGSLQITCKVPSIKTRFPEIGLSISHTRCSRAKIYATALSSRCAAEQTQTVTRQRSTITITPSLGKEKPPKLADGGSGFPPRDDGGGGGGGGGQNFSGGFYFFSFLVFLRYLKDLEEEDA</sequence>
<dbReference type="PANTHER" id="PTHR34938:SF1">
    <property type="entry name" value="PROTEIN FERTILITY RESTORER RF2, MITOCHONDRIAL"/>
    <property type="match status" value="1"/>
</dbReference>
<gene>
    <name evidence="2" type="ORF">HPP92_011618</name>
</gene>
<dbReference type="InterPro" id="IPR040299">
    <property type="entry name" value="RF2K-like"/>
</dbReference>
<comment type="caution">
    <text evidence="2">The sequence shown here is derived from an EMBL/GenBank/DDBJ whole genome shotgun (WGS) entry which is preliminary data.</text>
</comment>
<dbReference type="EMBL" id="JADCNL010000005">
    <property type="protein sequence ID" value="KAG0480760.1"/>
    <property type="molecule type" value="Genomic_DNA"/>
</dbReference>
<evidence type="ECO:0000256" key="1">
    <source>
        <dbReference type="SAM" id="MobiDB-lite"/>
    </source>
</evidence>
<dbReference type="AlphaFoldDB" id="A0A835V1Z4"/>
<dbReference type="GO" id="GO:0009507">
    <property type="term" value="C:chloroplast"/>
    <property type="evidence" value="ECO:0007669"/>
    <property type="project" value="TreeGrafter"/>
</dbReference>
<feature type="region of interest" description="Disordered" evidence="1">
    <location>
        <begin position="92"/>
        <end position="121"/>
    </location>
</feature>
<dbReference type="GO" id="GO:0009658">
    <property type="term" value="P:chloroplast organization"/>
    <property type="evidence" value="ECO:0007669"/>
    <property type="project" value="TreeGrafter"/>
</dbReference>
<reference evidence="2 3" key="1">
    <citation type="journal article" date="2020" name="Nat. Food">
        <title>A phased Vanilla planifolia genome enables genetic improvement of flavour and production.</title>
        <authorList>
            <person name="Hasing T."/>
            <person name="Tang H."/>
            <person name="Brym M."/>
            <person name="Khazi F."/>
            <person name="Huang T."/>
            <person name="Chambers A.H."/>
        </authorList>
    </citation>
    <scope>NUCLEOTIDE SEQUENCE [LARGE SCALE GENOMIC DNA]</scope>
    <source>
        <tissue evidence="2">Leaf</tissue>
    </source>
</reference>
<dbReference type="GO" id="GO:0010027">
    <property type="term" value="P:thylakoid membrane organization"/>
    <property type="evidence" value="ECO:0007669"/>
    <property type="project" value="TreeGrafter"/>
</dbReference>
<proteinExistence type="predicted"/>